<evidence type="ECO:0000313" key="1">
    <source>
        <dbReference type="EMBL" id="PCE30372.1"/>
    </source>
</evidence>
<accession>A0A2A4FCG0</accession>
<dbReference type="GeneID" id="69006974"/>
<proteinExistence type="predicted"/>
<dbReference type="AlphaFoldDB" id="A0A2A4FCG0"/>
<sequence length="74" mass="8111">MITEMQDEIVQFLRARGNGAYSKLQLHFHLQGRQQEFIAAFDALVEAGQIQISGGIVKLTAPALVQPDGDETAQ</sequence>
<gene>
    <name evidence="1" type="ORF">BZL54_22020</name>
</gene>
<dbReference type="EMBL" id="MTZU01000067">
    <property type="protein sequence ID" value="PCE30372.1"/>
    <property type="molecule type" value="Genomic_DNA"/>
</dbReference>
<organism evidence="1 2">
    <name type="scientific">Burkholderia ubonensis subsp. mesacidophila</name>
    <dbReference type="NCBI Taxonomy" id="265293"/>
    <lineage>
        <taxon>Bacteria</taxon>
        <taxon>Pseudomonadati</taxon>
        <taxon>Pseudomonadota</taxon>
        <taxon>Betaproteobacteria</taxon>
        <taxon>Burkholderiales</taxon>
        <taxon>Burkholderiaceae</taxon>
        <taxon>Burkholderia</taxon>
        <taxon>Burkholderia cepacia complex</taxon>
    </lineage>
</organism>
<comment type="caution">
    <text evidence="1">The sequence shown here is derived from an EMBL/GenBank/DDBJ whole genome shotgun (WGS) entry which is preliminary data.</text>
</comment>
<evidence type="ECO:0000313" key="2">
    <source>
        <dbReference type="Proteomes" id="UP000217994"/>
    </source>
</evidence>
<reference evidence="1 2" key="1">
    <citation type="submission" date="2017-01" db="EMBL/GenBank/DDBJ databases">
        <title>Whole-Genome Shotgun Sequencing of Two beta-Proteobacterial Species in Search of the Bulgecin Biosynthetic Cluster.</title>
        <authorList>
            <person name="Horsman M.E."/>
            <person name="Marous D.R."/>
            <person name="Li R."/>
            <person name="Oliver R.A."/>
            <person name="Byun B."/>
            <person name="Emrich S.J."/>
            <person name="Boggess B."/>
            <person name="Townsend C.A."/>
            <person name="Mobashery S."/>
        </authorList>
    </citation>
    <scope>NUCLEOTIDE SEQUENCE [LARGE SCALE GENOMIC DNA]</scope>
    <source>
        <strain evidence="1 2">ATCC 31433</strain>
    </source>
</reference>
<dbReference type="RefSeq" id="WP_084910962.1">
    <property type="nucleotide sequence ID" value="NZ_CP020740.1"/>
</dbReference>
<dbReference type="Proteomes" id="UP000217994">
    <property type="component" value="Unassembled WGS sequence"/>
</dbReference>
<name>A0A2A4FCG0_9BURK</name>
<protein>
    <submittedName>
        <fullName evidence="1">Uncharacterized protein</fullName>
    </submittedName>
</protein>